<protein>
    <submittedName>
        <fullName evidence="1">Uncharacterized protein</fullName>
    </submittedName>
</protein>
<dbReference type="PROSITE" id="PS51257">
    <property type="entry name" value="PROKAR_LIPOPROTEIN"/>
    <property type="match status" value="1"/>
</dbReference>
<accession>A0A381V814</accession>
<organism evidence="1">
    <name type="scientific">marine metagenome</name>
    <dbReference type="NCBI Taxonomy" id="408172"/>
    <lineage>
        <taxon>unclassified sequences</taxon>
        <taxon>metagenomes</taxon>
        <taxon>ecological metagenomes</taxon>
    </lineage>
</organism>
<proteinExistence type="predicted"/>
<gene>
    <name evidence="1" type="ORF">METZ01_LOCUS89005</name>
</gene>
<name>A0A381V814_9ZZZZ</name>
<dbReference type="AlphaFoldDB" id="A0A381V814"/>
<evidence type="ECO:0000313" key="1">
    <source>
        <dbReference type="EMBL" id="SVA36151.1"/>
    </source>
</evidence>
<dbReference type="EMBL" id="UINC01008026">
    <property type="protein sequence ID" value="SVA36151.1"/>
    <property type="molecule type" value="Genomic_DNA"/>
</dbReference>
<reference evidence="1" key="1">
    <citation type="submission" date="2018-05" db="EMBL/GenBank/DDBJ databases">
        <authorList>
            <person name="Lanie J.A."/>
            <person name="Ng W.-L."/>
            <person name="Kazmierczak K.M."/>
            <person name="Andrzejewski T.M."/>
            <person name="Davidsen T.M."/>
            <person name="Wayne K.J."/>
            <person name="Tettelin H."/>
            <person name="Glass J.I."/>
            <person name="Rusch D."/>
            <person name="Podicherti R."/>
            <person name="Tsui H.-C.T."/>
            <person name="Winkler M.E."/>
        </authorList>
    </citation>
    <scope>NUCLEOTIDE SEQUENCE</scope>
</reference>
<sequence>MKSLFDQNILFYARWSLVTVLYIISSCTDRIPTEVAPINIPLSGPITDRNEEISGMDWYGDQLILLPENLNGYLFVIPKSELDARIHNQDTSTIFPKKVKFLTPDYKKTIPGFDSFEAIAFRGYEVYITIEIRFPDSMAAVLARGHIDENTMEVTIPEQNLIELAVPSFVDNMSYESIVIDQNTIYAFFEANGDSLVKNPYALICSLPPTGKLKMVPIFPLEYRIADATRLDSRKHFWIINYFYPGNRETMKPAKDVLAIQYGEGPTHSMSDRVERLVEFKLKDKKVSLTRKAPLELRLEGEKTSRKWEALARYDNEGFLIATDKYPATILAFIPFDSH</sequence>